<keyword evidence="4 6" id="KW-0472">Membrane</keyword>
<feature type="transmembrane region" description="Helical" evidence="6">
    <location>
        <begin position="210"/>
        <end position="231"/>
    </location>
</feature>
<evidence type="ECO:0000313" key="9">
    <source>
        <dbReference type="Proteomes" id="UP000054383"/>
    </source>
</evidence>
<evidence type="ECO:0000313" key="8">
    <source>
        <dbReference type="EMBL" id="CRG87128.1"/>
    </source>
</evidence>
<keyword evidence="7" id="KW-0732">Signal</keyword>
<dbReference type="AlphaFoldDB" id="A0A0U1LUN9"/>
<keyword evidence="9" id="KW-1185">Reference proteome</keyword>
<keyword evidence="3 6" id="KW-1133">Transmembrane helix</keyword>
<dbReference type="GO" id="GO:0016020">
    <property type="term" value="C:membrane"/>
    <property type="evidence" value="ECO:0007669"/>
    <property type="project" value="UniProtKB-SubCell"/>
</dbReference>
<feature type="region of interest" description="Disordered" evidence="5">
    <location>
        <begin position="168"/>
        <end position="205"/>
    </location>
</feature>
<feature type="chain" id="PRO_5006711254" evidence="7">
    <location>
        <begin position="23"/>
        <end position="286"/>
    </location>
</feature>
<feature type="region of interest" description="Disordered" evidence="5">
    <location>
        <begin position="260"/>
        <end position="286"/>
    </location>
</feature>
<dbReference type="PANTHER" id="PTHR15549:SF26">
    <property type="entry name" value="AXIAL BUDDING PATTERN PROTEIN 2-RELATED"/>
    <property type="match status" value="1"/>
</dbReference>
<feature type="signal peptide" evidence="7">
    <location>
        <begin position="1"/>
        <end position="22"/>
    </location>
</feature>
<dbReference type="Proteomes" id="UP000054383">
    <property type="component" value="Unassembled WGS sequence"/>
</dbReference>
<evidence type="ECO:0000256" key="4">
    <source>
        <dbReference type="ARBA" id="ARBA00023136"/>
    </source>
</evidence>
<accession>A0A0U1LUN9</accession>
<dbReference type="GO" id="GO:0071944">
    <property type="term" value="C:cell periphery"/>
    <property type="evidence" value="ECO:0007669"/>
    <property type="project" value="UniProtKB-ARBA"/>
</dbReference>
<dbReference type="STRING" id="28573.A0A0U1LUN9"/>
<dbReference type="OrthoDB" id="3689214at2759"/>
<reference evidence="8 9" key="1">
    <citation type="submission" date="2015-04" db="EMBL/GenBank/DDBJ databases">
        <authorList>
            <person name="Syromyatnikov M.Y."/>
            <person name="Popov V.N."/>
        </authorList>
    </citation>
    <scope>NUCLEOTIDE SEQUENCE [LARGE SCALE GENOMIC DNA]</scope>
    <source>
        <strain evidence="8">WF-38-12</strain>
    </source>
</reference>
<evidence type="ECO:0000256" key="7">
    <source>
        <dbReference type="SAM" id="SignalP"/>
    </source>
</evidence>
<evidence type="ECO:0000256" key="3">
    <source>
        <dbReference type="ARBA" id="ARBA00022989"/>
    </source>
</evidence>
<evidence type="ECO:0000256" key="2">
    <source>
        <dbReference type="ARBA" id="ARBA00022692"/>
    </source>
</evidence>
<evidence type="ECO:0000256" key="5">
    <source>
        <dbReference type="SAM" id="MobiDB-lite"/>
    </source>
</evidence>
<dbReference type="InterPro" id="IPR051694">
    <property type="entry name" value="Immunoregulatory_rcpt-like"/>
</dbReference>
<protein>
    <submittedName>
        <fullName evidence="8">Uncharacterized protein</fullName>
    </submittedName>
</protein>
<proteinExistence type="predicted"/>
<evidence type="ECO:0000256" key="1">
    <source>
        <dbReference type="ARBA" id="ARBA00004167"/>
    </source>
</evidence>
<dbReference type="PANTHER" id="PTHR15549">
    <property type="entry name" value="PAIRED IMMUNOGLOBULIN-LIKE TYPE 2 RECEPTOR"/>
    <property type="match status" value="1"/>
</dbReference>
<feature type="compositionally biased region" description="Low complexity" evidence="5">
    <location>
        <begin position="187"/>
        <end position="205"/>
    </location>
</feature>
<name>A0A0U1LUN9_TALIS</name>
<dbReference type="OMA" id="WTIEGIP"/>
<keyword evidence="2 6" id="KW-0812">Transmembrane</keyword>
<gene>
    <name evidence="8" type="ORF">PISL3812_04143</name>
</gene>
<evidence type="ECO:0000256" key="6">
    <source>
        <dbReference type="SAM" id="Phobius"/>
    </source>
</evidence>
<dbReference type="EMBL" id="CVMT01000003">
    <property type="protein sequence ID" value="CRG87128.1"/>
    <property type="molecule type" value="Genomic_DNA"/>
</dbReference>
<sequence>MISYLLFSTILMIASFPHLVAAETAQNHWKVPNGNQADFSQTFTNGEILPIAWNGWNSEWTDDFLDGTTVANLWVTSYNYKSYQYTQELTKGVDISEDGSYTWTINVNATSLGNTAEYVLRFMRPYDTYNSTGLQLSSRGFIILPAKATTTSSATSITTISSQTTVTASHTSTSIMTNPPTSPPAPTTTTPATATTSTSQPSGLSSGAKAGIGIGSTVGGIAILGILGFAFRRRFMQKPPAAPQTDILPGYQNNIAPTFKEPKPLHPQELPAFSAPVELDSRPCSR</sequence>
<comment type="subcellular location">
    <subcellularLocation>
        <location evidence="1">Membrane</location>
        <topology evidence="1">Single-pass membrane protein</topology>
    </subcellularLocation>
</comment>
<organism evidence="8 9">
    <name type="scientific">Talaromyces islandicus</name>
    <name type="common">Penicillium islandicum</name>
    <dbReference type="NCBI Taxonomy" id="28573"/>
    <lineage>
        <taxon>Eukaryota</taxon>
        <taxon>Fungi</taxon>
        <taxon>Dikarya</taxon>
        <taxon>Ascomycota</taxon>
        <taxon>Pezizomycotina</taxon>
        <taxon>Eurotiomycetes</taxon>
        <taxon>Eurotiomycetidae</taxon>
        <taxon>Eurotiales</taxon>
        <taxon>Trichocomaceae</taxon>
        <taxon>Talaromyces</taxon>
        <taxon>Talaromyces sect. Islandici</taxon>
    </lineage>
</organism>